<gene>
    <name evidence="2" type="ORF">D1Z90_10555</name>
</gene>
<dbReference type="GO" id="GO:0035438">
    <property type="term" value="F:cyclic-di-GMP binding"/>
    <property type="evidence" value="ECO:0007669"/>
    <property type="project" value="InterPro"/>
</dbReference>
<evidence type="ECO:0000313" key="3">
    <source>
        <dbReference type="Proteomes" id="UP000283255"/>
    </source>
</evidence>
<protein>
    <submittedName>
        <fullName evidence="2">PilZ domain-containing protein</fullName>
    </submittedName>
</protein>
<reference evidence="2 3" key="2">
    <citation type="submission" date="2019-01" db="EMBL/GenBank/DDBJ databases">
        <title>Motilimonas pumilus sp. nov., isolated from the gut of sea cucumber (Apostichopus japonicus).</title>
        <authorList>
            <person name="Wang F.-Q."/>
            <person name="Ren L.-H."/>
            <person name="Lin Y.-W."/>
            <person name="Sun G.-H."/>
            <person name="Du Z.-J."/>
            <person name="Zhao J.-X."/>
            <person name="Liu X.-J."/>
            <person name="Liu L.-J."/>
        </authorList>
    </citation>
    <scope>NUCLEOTIDE SEQUENCE [LARGE SCALE GENOMIC DNA]</scope>
    <source>
        <strain evidence="2 3">PLHSC7-2</strain>
    </source>
</reference>
<dbReference type="Proteomes" id="UP000283255">
    <property type="component" value="Unassembled WGS sequence"/>
</dbReference>
<comment type="caution">
    <text evidence="2">The sequence shown here is derived from an EMBL/GenBank/DDBJ whole genome shotgun (WGS) entry which is preliminary data.</text>
</comment>
<proteinExistence type="predicted"/>
<dbReference type="EMBL" id="QZCH01000012">
    <property type="protein sequence ID" value="RJG47567.1"/>
    <property type="molecule type" value="Genomic_DNA"/>
</dbReference>
<keyword evidence="3" id="KW-1185">Reference proteome</keyword>
<dbReference type="SUPFAM" id="SSF141371">
    <property type="entry name" value="PilZ domain-like"/>
    <property type="match status" value="1"/>
</dbReference>
<evidence type="ECO:0000313" key="2">
    <source>
        <dbReference type="EMBL" id="RJG47567.1"/>
    </source>
</evidence>
<dbReference type="AlphaFoldDB" id="A0A418YEJ9"/>
<feature type="domain" description="PilZ" evidence="1">
    <location>
        <begin position="7"/>
        <end position="95"/>
    </location>
</feature>
<dbReference type="Gene3D" id="2.40.10.220">
    <property type="entry name" value="predicted glycosyltransferase like domains"/>
    <property type="match status" value="1"/>
</dbReference>
<dbReference type="RefSeq" id="WP_119910720.1">
    <property type="nucleotide sequence ID" value="NZ_QZCH01000012.1"/>
</dbReference>
<name>A0A418YEJ9_9GAMM</name>
<sequence length="96" mass="10474">MIDAQSDRRNFRRMAIESGVEVTLAGQKYEGMCVDLSATGMSITVSDNVFKPNDKVYVQLTANGTSTPPLKADAVVLRIQPLGDKYSMAVQFSQLS</sequence>
<accession>A0A418YEJ9</accession>
<evidence type="ECO:0000259" key="1">
    <source>
        <dbReference type="Pfam" id="PF07238"/>
    </source>
</evidence>
<organism evidence="2 3">
    <name type="scientific">Motilimonas pumila</name>
    <dbReference type="NCBI Taxonomy" id="2303987"/>
    <lineage>
        <taxon>Bacteria</taxon>
        <taxon>Pseudomonadati</taxon>
        <taxon>Pseudomonadota</taxon>
        <taxon>Gammaproteobacteria</taxon>
        <taxon>Alteromonadales</taxon>
        <taxon>Alteromonadales genera incertae sedis</taxon>
        <taxon>Motilimonas</taxon>
    </lineage>
</organism>
<dbReference type="InterPro" id="IPR009875">
    <property type="entry name" value="PilZ_domain"/>
</dbReference>
<dbReference type="OrthoDB" id="5290589at2"/>
<reference evidence="2 3" key="1">
    <citation type="submission" date="2018-09" db="EMBL/GenBank/DDBJ databases">
        <authorList>
            <person name="Wang F."/>
        </authorList>
    </citation>
    <scope>NUCLEOTIDE SEQUENCE [LARGE SCALE GENOMIC DNA]</scope>
    <source>
        <strain evidence="2 3">PLHSC7-2</strain>
    </source>
</reference>
<dbReference type="Pfam" id="PF07238">
    <property type="entry name" value="PilZ"/>
    <property type="match status" value="1"/>
</dbReference>